<dbReference type="Proteomes" id="UP000515908">
    <property type="component" value="Chromosome 13"/>
</dbReference>
<evidence type="ECO:0000256" key="1">
    <source>
        <dbReference type="ARBA" id="ARBA00022614"/>
    </source>
</evidence>
<dbReference type="PANTHER" id="PTHR48060">
    <property type="entry name" value="DNA DAMAGE-REPAIR/TOLERATION PROTEIN DRT100"/>
    <property type="match status" value="1"/>
</dbReference>
<feature type="domain" description="Leucine-rich repeat-containing N-terminal plant-type" evidence="6">
    <location>
        <begin position="776"/>
        <end position="808"/>
    </location>
</feature>
<dbReference type="Pfam" id="PF00560">
    <property type="entry name" value="LRR_1"/>
    <property type="match status" value="8"/>
</dbReference>
<feature type="region of interest" description="Disordered" evidence="4">
    <location>
        <begin position="735"/>
        <end position="766"/>
    </location>
</feature>
<evidence type="ECO:0000259" key="6">
    <source>
        <dbReference type="Pfam" id="PF08263"/>
    </source>
</evidence>
<dbReference type="InterPro" id="IPR032675">
    <property type="entry name" value="LRR_dom_sf"/>
</dbReference>
<dbReference type="SUPFAM" id="SSF52058">
    <property type="entry name" value="L domain-like"/>
    <property type="match status" value="2"/>
</dbReference>
<feature type="domain" description="Leucine-rich repeat-containing N-terminal plant-type" evidence="6">
    <location>
        <begin position="38"/>
        <end position="63"/>
    </location>
</feature>
<name>A0A7G2CH87_9TRYP</name>
<gene>
    <name evidence="7" type="ORF">ADEAN_000670200</name>
</gene>
<dbReference type="InterPro" id="IPR053211">
    <property type="entry name" value="DNA_repair-toleration"/>
</dbReference>
<sequence>MAYKPTVLLLLAALLMTSVLGSRYYTAQEANAELFKEFKDEIKSLRTLWPGNDYCQYDGVTCDANGDVHINLRGRGLYGEMPEVDDDWGKYTSVVSIDLSDNVGLSDDLEEDWKHLTQLRVLNLSYTSFDDDIPDDWDEMSGLEELYLHNTAVCKSLPKWNGYKMRNLRILNLSNNNMYGSLRSEWGSFANLQTVDLSGNNFCGCVPSSWSSNSVLTNAVSGMSVASSSCFTDRCSQKSYCPKTPNFGGNGNGNNNNGGNNNGGNGNGNNNQIDASTALFFAEFKDEIKSLRTLWPGNDYCQYDGVTCDENGDVHINLRGRGLYGEMPEVKKSWGPSVRVVSIDLSDNVGLNDDLEEDWKYLTQLRVLNLSYTSFDDDIPDDWDEMSGLEELYLHNTAVCKSLPKWNGSKMPNLRILNLSNNNMYGSLRSEWGSFANLQTVDLSGNNFCGCVPSSWSSNSVLTNAVSGMSVTSATCSLDRCRNKGNCPKTPNFGGQSGGNNGGNNNNGGNTAVNDVYTKLFFDEFKDEIRSLRALWTGSDYCQYDGVTCDENGDVYINLRSRGLTGKMPEVDDDWGRYVRVVSIDLSDNIGLYGDIEDDWEDLTNLRFLNLSHTSLRGEIPDDWKKMSGLEELYLHNTAVCKSLPKWPGYMMPNLRVVDLSNNNMYGSLRSEWGSFTNLQSLNLAGNNFCGCVPSSWRSSVALLNAVSGLPVESDNCLTNNLCTKKSTCPYTPNKGTVSTAAPSEVPTTVAPTKTPTTSTTSTTTTRAPVLTDDTSRFLNLLRGSVSGLADLWNAPDTDYCGWTGVSCPNSNEVVVSLSGRGLSGVLPPVYDSILDGAQVKITNLDLSNNSIAGYFPDSWASLKQIRVLNLSKNPIGGCIPSSWNGMIRLEEVNLSETGARGSMPYWVLPNLRVVDLSNNGLTGALTAQWGLMTTLTDVNLAGNNFCGCMPDTWKTHDVLIAATKEVNSENPSRYTSLLCFWQYRCRSTDLQCS</sequence>
<protein>
    <submittedName>
        <fullName evidence="7">Leucine rich repeat N-terminal domain containing protein, putative</fullName>
    </submittedName>
</protein>
<feature type="chain" id="PRO_5028917168" evidence="5">
    <location>
        <begin position="22"/>
        <end position="994"/>
    </location>
</feature>
<evidence type="ECO:0000256" key="5">
    <source>
        <dbReference type="SAM" id="SignalP"/>
    </source>
</evidence>
<evidence type="ECO:0000256" key="3">
    <source>
        <dbReference type="ARBA" id="ARBA00022737"/>
    </source>
</evidence>
<dbReference type="EMBL" id="LR877157">
    <property type="protein sequence ID" value="CAD2219200.1"/>
    <property type="molecule type" value="Genomic_DNA"/>
</dbReference>
<evidence type="ECO:0000313" key="8">
    <source>
        <dbReference type="Proteomes" id="UP000515908"/>
    </source>
</evidence>
<evidence type="ECO:0000256" key="4">
    <source>
        <dbReference type="SAM" id="MobiDB-lite"/>
    </source>
</evidence>
<feature type="domain" description="Leucine-rich repeat-containing N-terminal plant-type" evidence="6">
    <location>
        <begin position="530"/>
        <end position="550"/>
    </location>
</feature>
<evidence type="ECO:0000313" key="7">
    <source>
        <dbReference type="EMBL" id="CAD2219200.1"/>
    </source>
</evidence>
<dbReference type="InterPro" id="IPR001611">
    <property type="entry name" value="Leu-rich_rpt"/>
</dbReference>
<dbReference type="AlphaFoldDB" id="A0A7G2CH87"/>
<dbReference type="VEuPathDB" id="TriTrypDB:ADEAN_000670200"/>
<keyword evidence="3" id="KW-0677">Repeat</keyword>
<dbReference type="PANTHER" id="PTHR48060:SF21">
    <property type="entry name" value="L DOMAIN-LIKE PROTEIN"/>
    <property type="match status" value="1"/>
</dbReference>
<evidence type="ECO:0000256" key="2">
    <source>
        <dbReference type="ARBA" id="ARBA00022729"/>
    </source>
</evidence>
<dbReference type="Gene3D" id="3.80.10.10">
    <property type="entry name" value="Ribonuclease Inhibitor"/>
    <property type="match status" value="4"/>
</dbReference>
<reference evidence="7 8" key="1">
    <citation type="submission" date="2020-08" db="EMBL/GenBank/DDBJ databases">
        <authorList>
            <person name="Newling K."/>
            <person name="Davey J."/>
            <person name="Forrester S."/>
        </authorList>
    </citation>
    <scope>NUCLEOTIDE SEQUENCE [LARGE SCALE GENOMIC DNA]</scope>
    <source>
        <strain evidence="8">Crithidia deanei Carvalho (ATCC PRA-265)</strain>
    </source>
</reference>
<keyword evidence="2 5" id="KW-0732">Signal</keyword>
<dbReference type="InterPro" id="IPR003591">
    <property type="entry name" value="Leu-rich_rpt_typical-subtyp"/>
</dbReference>
<feature type="signal peptide" evidence="5">
    <location>
        <begin position="1"/>
        <end position="21"/>
    </location>
</feature>
<accession>A0A7G2CH87</accession>
<proteinExistence type="predicted"/>
<feature type="compositionally biased region" description="Low complexity" evidence="4">
    <location>
        <begin position="747"/>
        <end position="766"/>
    </location>
</feature>
<feature type="domain" description="Leucine-rich repeat-containing N-terminal plant-type" evidence="6">
    <location>
        <begin position="284"/>
        <end position="309"/>
    </location>
</feature>
<dbReference type="Pfam" id="PF08263">
    <property type="entry name" value="LRRNT_2"/>
    <property type="match status" value="4"/>
</dbReference>
<organism evidence="7 8">
    <name type="scientific">Angomonas deanei</name>
    <dbReference type="NCBI Taxonomy" id="59799"/>
    <lineage>
        <taxon>Eukaryota</taxon>
        <taxon>Discoba</taxon>
        <taxon>Euglenozoa</taxon>
        <taxon>Kinetoplastea</taxon>
        <taxon>Metakinetoplastina</taxon>
        <taxon>Trypanosomatida</taxon>
        <taxon>Trypanosomatidae</taxon>
        <taxon>Strigomonadinae</taxon>
        <taxon>Angomonas</taxon>
    </lineage>
</organism>
<keyword evidence="1" id="KW-0433">Leucine-rich repeat</keyword>
<dbReference type="SMART" id="SM00369">
    <property type="entry name" value="LRR_TYP"/>
    <property type="match status" value="7"/>
</dbReference>
<dbReference type="InterPro" id="IPR013210">
    <property type="entry name" value="LRR_N_plant-typ"/>
</dbReference>
<keyword evidence="8" id="KW-1185">Reference proteome</keyword>